<dbReference type="Proteomes" id="UP000221024">
    <property type="component" value="Unassembled WGS sequence"/>
</dbReference>
<dbReference type="EMBL" id="PDEP01000016">
    <property type="protein sequence ID" value="PEN05075.1"/>
    <property type="molecule type" value="Genomic_DNA"/>
</dbReference>
<feature type="compositionally biased region" description="Basic and acidic residues" evidence="1">
    <location>
        <begin position="109"/>
        <end position="121"/>
    </location>
</feature>
<feature type="compositionally biased region" description="Pro residues" evidence="1">
    <location>
        <begin position="76"/>
        <end position="85"/>
    </location>
</feature>
<evidence type="ECO:0000313" key="2">
    <source>
        <dbReference type="EMBL" id="PEN05075.1"/>
    </source>
</evidence>
<protein>
    <submittedName>
        <fullName evidence="2">Uncharacterized protein</fullName>
    </submittedName>
</protein>
<dbReference type="AlphaFoldDB" id="A0A2H3NI99"/>
<evidence type="ECO:0000256" key="1">
    <source>
        <dbReference type="SAM" id="MobiDB-lite"/>
    </source>
</evidence>
<comment type="caution">
    <text evidence="2">The sequence shown here is derived from an EMBL/GenBank/DDBJ whole genome shotgun (WGS) entry which is preliminary data.</text>
</comment>
<gene>
    <name evidence="2" type="ORF">CRI93_13735</name>
</gene>
<reference evidence="2 3" key="1">
    <citation type="submission" date="2017-10" db="EMBL/GenBank/DDBJ databases">
        <title>Draft genome of Longimonas halophila.</title>
        <authorList>
            <person name="Goh K.M."/>
            <person name="Shamsir M.S."/>
            <person name="Lim S.W."/>
        </authorList>
    </citation>
    <scope>NUCLEOTIDE SEQUENCE [LARGE SCALE GENOMIC DNA]</scope>
    <source>
        <strain evidence="2 3">KCTC 42399</strain>
    </source>
</reference>
<organism evidence="2 3">
    <name type="scientific">Longimonas halophila</name>
    <dbReference type="NCBI Taxonomy" id="1469170"/>
    <lineage>
        <taxon>Bacteria</taxon>
        <taxon>Pseudomonadati</taxon>
        <taxon>Rhodothermota</taxon>
        <taxon>Rhodothermia</taxon>
        <taxon>Rhodothermales</taxon>
        <taxon>Salisaetaceae</taxon>
        <taxon>Longimonas</taxon>
    </lineage>
</organism>
<feature type="compositionally biased region" description="Low complexity" evidence="1">
    <location>
        <begin position="89"/>
        <end position="103"/>
    </location>
</feature>
<proteinExistence type="predicted"/>
<name>A0A2H3NI99_9BACT</name>
<accession>A0A2H3NI99</accession>
<feature type="region of interest" description="Disordered" evidence="1">
    <location>
        <begin position="1"/>
        <end position="121"/>
    </location>
</feature>
<evidence type="ECO:0000313" key="3">
    <source>
        <dbReference type="Proteomes" id="UP000221024"/>
    </source>
</evidence>
<dbReference type="NCBIfam" id="NF046080">
    <property type="entry name" value="PID_CTERM"/>
    <property type="match status" value="1"/>
</dbReference>
<dbReference type="InterPro" id="IPR058207">
    <property type="entry name" value="PID_CTERM"/>
</dbReference>
<dbReference type="RefSeq" id="WP_098063217.1">
    <property type="nucleotide sequence ID" value="NZ_PDEP01000016.1"/>
</dbReference>
<sequence>MLVASSGALAPSAVAQSSWDTAPADNRDDRTQYEAPRTPDPAGTGLPDWADSGASSNEFGTGSNGPVADGPQTNDEPPPPPPPRVPVDGGLSLLVLAGAGYAANRLRRRDGEKPHGDKEMP</sequence>
<keyword evidence="3" id="KW-1185">Reference proteome</keyword>